<dbReference type="Proteomes" id="UP000029719">
    <property type="component" value="Unassembled WGS sequence"/>
</dbReference>
<evidence type="ECO:0000313" key="1">
    <source>
        <dbReference type="EMBL" id="KGF65585.1"/>
    </source>
</evidence>
<reference evidence="1 2" key="1">
    <citation type="submission" date="2014-09" db="EMBL/GenBank/DDBJ databases">
        <title>Genome sequence of Pseudomonas lutea strain DSM 17257T.</title>
        <authorList>
            <person name="Kwak Y."/>
            <person name="Shin J.-H."/>
        </authorList>
    </citation>
    <scope>NUCLEOTIDE SEQUENCE [LARGE SCALE GENOMIC DNA]</scope>
    <source>
        <strain evidence="1 2">DSM 17257</strain>
    </source>
</reference>
<dbReference type="EMBL" id="JRMB01000001">
    <property type="protein sequence ID" value="KGF65585.1"/>
    <property type="molecule type" value="Genomic_DNA"/>
</dbReference>
<gene>
    <name evidence="1" type="ORF">LT42_06590</name>
</gene>
<dbReference type="RefSeq" id="WP_037010824.1">
    <property type="nucleotide sequence ID" value="NZ_JRMB01000001.1"/>
</dbReference>
<evidence type="ECO:0000313" key="2">
    <source>
        <dbReference type="Proteomes" id="UP000029719"/>
    </source>
</evidence>
<protein>
    <submittedName>
        <fullName evidence="1">Uncharacterized protein</fullName>
    </submittedName>
</protein>
<organism evidence="1 2">
    <name type="scientific">Pseudomonas lutea</name>
    <dbReference type="NCBI Taxonomy" id="243924"/>
    <lineage>
        <taxon>Bacteria</taxon>
        <taxon>Pseudomonadati</taxon>
        <taxon>Pseudomonadota</taxon>
        <taxon>Gammaproteobacteria</taxon>
        <taxon>Pseudomonadales</taxon>
        <taxon>Pseudomonadaceae</taxon>
        <taxon>Pseudomonas</taxon>
    </lineage>
</organism>
<name>A0A9X0EGT7_9PSED</name>
<proteinExistence type="predicted"/>
<accession>A0A9X0EGT7</accession>
<dbReference type="AlphaFoldDB" id="A0A9X0EGT7"/>
<sequence length="66" mass="7234">MSSAKGSATPRARIAYAITGHDSDAEFDGELYQGLLHAVRHLSSEERLRLIEDLQAAHAEIEGTNR</sequence>
<comment type="caution">
    <text evidence="1">The sequence shown here is derived from an EMBL/GenBank/DDBJ whole genome shotgun (WGS) entry which is preliminary data.</text>
</comment>